<dbReference type="Gene3D" id="1.10.4080.10">
    <property type="entry name" value="ADP-ribosylation/Crystallin J1"/>
    <property type="match status" value="1"/>
</dbReference>
<feature type="region of interest" description="Disordered" evidence="1">
    <location>
        <begin position="76"/>
        <end position="111"/>
    </location>
</feature>
<dbReference type="Proteomes" id="UP001072034">
    <property type="component" value="Unassembled WGS sequence"/>
</dbReference>
<keyword evidence="3" id="KW-1185">Reference proteome</keyword>
<protein>
    <submittedName>
        <fullName evidence="2">ADP-ribosylglycohydrolase family protein</fullName>
    </submittedName>
</protein>
<evidence type="ECO:0000313" key="3">
    <source>
        <dbReference type="Proteomes" id="UP001072034"/>
    </source>
</evidence>
<feature type="region of interest" description="Disordered" evidence="1">
    <location>
        <begin position="1"/>
        <end position="57"/>
    </location>
</feature>
<dbReference type="RefSeq" id="WP_268917351.1">
    <property type="nucleotide sequence ID" value="NZ_JAPTMY010000013.1"/>
</dbReference>
<proteinExistence type="predicted"/>
<name>A0ABT4I9G0_9ACTO</name>
<dbReference type="Pfam" id="PF03747">
    <property type="entry name" value="ADP_ribosyl_GH"/>
    <property type="match status" value="1"/>
</dbReference>
<sequence length="206" mass="21079">MRTAARGRSRSVPVPARAAGAQGGHAPAERPRAPSAASPDTYTPPAGTDEASPLSASQLDRAEGVLPAQACGDALGAPWELDRRPADPGCGAEPGEGFMQDGGLGPYAPGEWSDDTQVAVVIARVAATGADLTSRTALDAIANGFIDWLASAASDVGAQTHAVLTSVARHRGEPGVSERMRRAGLPQGLRRAQHRERRSCATASSA</sequence>
<dbReference type="EMBL" id="JAPTMY010000013">
    <property type="protein sequence ID" value="MCZ0857835.1"/>
    <property type="molecule type" value="Genomic_DNA"/>
</dbReference>
<feature type="compositionally biased region" description="Basic and acidic residues" evidence="1">
    <location>
        <begin position="170"/>
        <end position="181"/>
    </location>
</feature>
<feature type="region of interest" description="Disordered" evidence="1">
    <location>
        <begin position="170"/>
        <end position="206"/>
    </location>
</feature>
<gene>
    <name evidence="2" type="ORF">OHJ16_07230</name>
</gene>
<dbReference type="InterPro" id="IPR036705">
    <property type="entry name" value="Ribosyl_crysJ1_sf"/>
</dbReference>
<dbReference type="InterPro" id="IPR005502">
    <property type="entry name" value="Ribosyl_crysJ1"/>
</dbReference>
<organism evidence="2 3">
    <name type="scientific">Actinomyces israelii</name>
    <dbReference type="NCBI Taxonomy" id="1659"/>
    <lineage>
        <taxon>Bacteria</taxon>
        <taxon>Bacillati</taxon>
        <taxon>Actinomycetota</taxon>
        <taxon>Actinomycetes</taxon>
        <taxon>Actinomycetales</taxon>
        <taxon>Actinomycetaceae</taxon>
        <taxon>Actinomyces</taxon>
    </lineage>
</organism>
<dbReference type="SUPFAM" id="SSF101478">
    <property type="entry name" value="ADP-ribosylglycohydrolase"/>
    <property type="match status" value="1"/>
</dbReference>
<evidence type="ECO:0000256" key="1">
    <source>
        <dbReference type="SAM" id="MobiDB-lite"/>
    </source>
</evidence>
<accession>A0ABT4I9G0</accession>
<evidence type="ECO:0000313" key="2">
    <source>
        <dbReference type="EMBL" id="MCZ0857835.1"/>
    </source>
</evidence>
<comment type="caution">
    <text evidence="2">The sequence shown here is derived from an EMBL/GenBank/DDBJ whole genome shotgun (WGS) entry which is preliminary data.</text>
</comment>
<reference evidence="2" key="1">
    <citation type="submission" date="2022-10" db="EMBL/GenBank/DDBJ databases">
        <title>Genome sequence of Actinomyces israelii ATCC 10048.</title>
        <authorList>
            <person name="Watt R.M."/>
            <person name="Tong W.M."/>
        </authorList>
    </citation>
    <scope>NUCLEOTIDE SEQUENCE</scope>
    <source>
        <strain evidence="2">ATCC 10048</strain>
    </source>
</reference>